<dbReference type="EC" id="2.1.1.72" evidence="2 8"/>
<evidence type="ECO:0000256" key="4">
    <source>
        <dbReference type="ARBA" id="ARBA00022679"/>
    </source>
</evidence>
<feature type="binding site" evidence="7">
    <location>
        <position position="59"/>
    </location>
    <ligand>
        <name>S-adenosyl-L-methionine</name>
        <dbReference type="ChEBI" id="CHEBI:59789"/>
    </ligand>
</feature>
<evidence type="ECO:0000313" key="10">
    <source>
        <dbReference type="Proteomes" id="UP000002008"/>
    </source>
</evidence>
<dbReference type="InParanoid" id="A9WJA4"/>
<proteinExistence type="inferred from homology"/>
<evidence type="ECO:0000256" key="2">
    <source>
        <dbReference type="ARBA" id="ARBA00011900"/>
    </source>
</evidence>
<evidence type="ECO:0000256" key="7">
    <source>
        <dbReference type="PIRSR" id="PIRSR000398-1"/>
    </source>
</evidence>
<dbReference type="InterPro" id="IPR029063">
    <property type="entry name" value="SAM-dependent_MTases_sf"/>
</dbReference>
<dbReference type="GO" id="GO:0032259">
    <property type="term" value="P:methylation"/>
    <property type="evidence" value="ECO:0007669"/>
    <property type="project" value="UniProtKB-KW"/>
</dbReference>
<dbReference type="PANTHER" id="PTHR30481">
    <property type="entry name" value="DNA ADENINE METHYLASE"/>
    <property type="match status" value="1"/>
</dbReference>
<comment type="catalytic activity">
    <reaction evidence="6 8">
        <text>a 2'-deoxyadenosine in DNA + S-adenosyl-L-methionine = an N(6)-methyl-2'-deoxyadenosine in DNA + S-adenosyl-L-homocysteine + H(+)</text>
        <dbReference type="Rhea" id="RHEA:15197"/>
        <dbReference type="Rhea" id="RHEA-COMP:12418"/>
        <dbReference type="Rhea" id="RHEA-COMP:12419"/>
        <dbReference type="ChEBI" id="CHEBI:15378"/>
        <dbReference type="ChEBI" id="CHEBI:57856"/>
        <dbReference type="ChEBI" id="CHEBI:59789"/>
        <dbReference type="ChEBI" id="CHEBI:90615"/>
        <dbReference type="ChEBI" id="CHEBI:90616"/>
        <dbReference type="EC" id="2.1.1.72"/>
    </reaction>
</comment>
<dbReference type="EnsemblBacteria" id="ABY34381">
    <property type="protein sequence ID" value="ABY34381"/>
    <property type="gene ID" value="Caur_1151"/>
</dbReference>
<dbReference type="PIRSF" id="PIRSF000398">
    <property type="entry name" value="M_m6A_EcoRV"/>
    <property type="match status" value="1"/>
</dbReference>
<evidence type="ECO:0000256" key="5">
    <source>
        <dbReference type="ARBA" id="ARBA00022691"/>
    </source>
</evidence>
<feature type="binding site" evidence="7">
    <location>
        <position position="190"/>
    </location>
    <ligand>
        <name>S-adenosyl-L-methionine</name>
        <dbReference type="ChEBI" id="CHEBI:59789"/>
    </ligand>
</feature>
<dbReference type="PATRIC" id="fig|324602.8.peg.1316"/>
<evidence type="ECO:0000313" key="9">
    <source>
        <dbReference type="EMBL" id="ABY34381.1"/>
    </source>
</evidence>
<dbReference type="REBASE" id="16870">
    <property type="entry name" value="M.CauJORF1151P"/>
</dbReference>
<evidence type="ECO:0000256" key="6">
    <source>
        <dbReference type="ARBA" id="ARBA00047942"/>
    </source>
</evidence>
<dbReference type="GO" id="GO:0009007">
    <property type="term" value="F:site-specific DNA-methyltransferase (adenine-specific) activity"/>
    <property type="evidence" value="ECO:0000318"/>
    <property type="project" value="GO_Central"/>
</dbReference>
<sequence length="292" mass="33409">MPARPFLKWAGGKSQLLPELSRRIPERFGRYHEPFVGGGALFFYLWNNGLLRHGAMLSDLNAELIDCYIAVRDEVEDLIELLHRLRPYATDRDFFYDIRSWDRQPDFARRSRVERAARTIFLNRTCYNGLYRLNNKGQFNAPFGYYKNPQIVDSDNLREVSRALRNVDLRVADFAAVLDEAQAGDFVYFDPPYVPVSSTASFTSYTRRGFDEGEQRRLALVFHQLAARNCFVMLSNSSTTLAHQLYANACRVDVVLASRKINCNGSRRGLVEELIACSFPAGVFTPHKLASD</sequence>
<dbReference type="InterPro" id="IPR012263">
    <property type="entry name" value="M_m6A_EcoRV"/>
</dbReference>
<dbReference type="KEGG" id="cau:Caur_1151"/>
<dbReference type="PRINTS" id="PR00505">
    <property type="entry name" value="D12N6MTFRASE"/>
</dbReference>
<dbReference type="eggNOG" id="COG0338">
    <property type="taxonomic scope" value="Bacteria"/>
</dbReference>
<dbReference type="InterPro" id="IPR023095">
    <property type="entry name" value="Ade_MeTrfase_dom_2"/>
</dbReference>
<name>A9WJA4_CHLAA</name>
<dbReference type="Gene3D" id="3.40.50.150">
    <property type="entry name" value="Vaccinia Virus protein VP39"/>
    <property type="match status" value="1"/>
</dbReference>
<evidence type="ECO:0000256" key="1">
    <source>
        <dbReference type="ARBA" id="ARBA00006594"/>
    </source>
</evidence>
<dbReference type="Pfam" id="PF02086">
    <property type="entry name" value="MethyltransfD12"/>
    <property type="match status" value="1"/>
</dbReference>
<comment type="similarity">
    <text evidence="1 8">Belongs to the N(4)/N(6)-methyltransferase family.</text>
</comment>
<dbReference type="GO" id="GO:0006298">
    <property type="term" value="P:mismatch repair"/>
    <property type="evidence" value="ECO:0000318"/>
    <property type="project" value="GO_Central"/>
</dbReference>
<dbReference type="FunFam" id="1.10.1020.10:FF:000003">
    <property type="entry name" value="Site-specific DNA-methyltransferase (adenine-specific)"/>
    <property type="match status" value="1"/>
</dbReference>
<dbReference type="AlphaFoldDB" id="A9WJA4"/>
<dbReference type="PANTHER" id="PTHR30481:SF3">
    <property type="entry name" value="DNA ADENINE METHYLASE"/>
    <property type="match status" value="1"/>
</dbReference>
<accession>A9WJA4</accession>
<dbReference type="STRING" id="324602.Caur_1151"/>
<dbReference type="InterPro" id="IPR002052">
    <property type="entry name" value="DNA_methylase_N6_adenine_CS"/>
</dbReference>
<keyword evidence="3 8" id="KW-0489">Methyltransferase</keyword>
<dbReference type="GO" id="GO:0043565">
    <property type="term" value="F:sequence-specific DNA binding"/>
    <property type="evidence" value="ECO:0000318"/>
    <property type="project" value="GO_Central"/>
</dbReference>
<dbReference type="RefSeq" id="WP_012257037.1">
    <property type="nucleotide sequence ID" value="NC_010175.1"/>
</dbReference>
<evidence type="ECO:0000256" key="8">
    <source>
        <dbReference type="RuleBase" id="RU361257"/>
    </source>
</evidence>
<dbReference type="HOGENOM" id="CLU_063430_0_0_0"/>
<dbReference type="GO" id="GO:1904047">
    <property type="term" value="F:S-adenosyl-L-methionine binding"/>
    <property type="evidence" value="ECO:0000318"/>
    <property type="project" value="GO_Central"/>
</dbReference>
<protein>
    <recommendedName>
        <fullName evidence="2 8">Site-specific DNA-methyltransferase (adenine-specific)</fullName>
        <ecNumber evidence="2 8">2.1.1.72</ecNumber>
    </recommendedName>
</protein>
<keyword evidence="10" id="KW-1185">Reference proteome</keyword>
<dbReference type="PROSITE" id="PS00092">
    <property type="entry name" value="N6_MTASE"/>
    <property type="match status" value="1"/>
</dbReference>
<dbReference type="Proteomes" id="UP000002008">
    <property type="component" value="Chromosome"/>
</dbReference>
<dbReference type="GO" id="GO:0009307">
    <property type="term" value="P:DNA restriction-modification system"/>
    <property type="evidence" value="ECO:0007669"/>
    <property type="project" value="InterPro"/>
</dbReference>
<dbReference type="NCBIfam" id="TIGR00571">
    <property type="entry name" value="dam"/>
    <property type="match status" value="1"/>
</dbReference>
<gene>
    <name evidence="9" type="ordered locus">Caur_1151</name>
</gene>
<feature type="binding site" evidence="7">
    <location>
        <position position="9"/>
    </location>
    <ligand>
        <name>S-adenosyl-L-methionine</name>
        <dbReference type="ChEBI" id="CHEBI:59789"/>
    </ligand>
</feature>
<organism evidence="9 10">
    <name type="scientific">Chloroflexus aurantiacus (strain ATCC 29366 / DSM 635 / J-10-fl)</name>
    <dbReference type="NCBI Taxonomy" id="324602"/>
    <lineage>
        <taxon>Bacteria</taxon>
        <taxon>Bacillati</taxon>
        <taxon>Chloroflexota</taxon>
        <taxon>Chloroflexia</taxon>
        <taxon>Chloroflexales</taxon>
        <taxon>Chloroflexineae</taxon>
        <taxon>Chloroflexaceae</taxon>
        <taxon>Chloroflexus</taxon>
    </lineage>
</organism>
<feature type="binding site" evidence="7">
    <location>
        <position position="13"/>
    </location>
    <ligand>
        <name>S-adenosyl-L-methionine</name>
        <dbReference type="ChEBI" id="CHEBI:59789"/>
    </ligand>
</feature>
<dbReference type="InterPro" id="IPR012327">
    <property type="entry name" value="MeTrfase_D12"/>
</dbReference>
<keyword evidence="5 8" id="KW-0949">S-adenosyl-L-methionine</keyword>
<keyword evidence="4 8" id="KW-0808">Transferase</keyword>
<reference evidence="10" key="1">
    <citation type="journal article" date="2011" name="BMC Genomics">
        <title>Complete genome sequence of the filamentous anoxygenic phototrophic bacterium Chloroflexus aurantiacus.</title>
        <authorList>
            <person name="Tang K.H."/>
            <person name="Barry K."/>
            <person name="Chertkov O."/>
            <person name="Dalin E."/>
            <person name="Han C.S."/>
            <person name="Hauser L.J."/>
            <person name="Honchak B.M."/>
            <person name="Karbach L.E."/>
            <person name="Land M.L."/>
            <person name="Lapidus A."/>
            <person name="Larimer F.W."/>
            <person name="Mikhailova N."/>
            <person name="Pitluck S."/>
            <person name="Pierson B.K."/>
            <person name="Blankenship R.E."/>
        </authorList>
    </citation>
    <scope>NUCLEOTIDE SEQUENCE [LARGE SCALE GENOMIC DNA]</scope>
    <source>
        <strain evidence="10">ATCC 29366 / DSM 635 / J-10-fl</strain>
    </source>
</reference>
<evidence type="ECO:0000256" key="3">
    <source>
        <dbReference type="ARBA" id="ARBA00022603"/>
    </source>
</evidence>
<dbReference type="Gene3D" id="1.10.1020.10">
    <property type="entry name" value="Adenine-specific Methyltransferase, Domain 2"/>
    <property type="match status" value="1"/>
</dbReference>
<dbReference type="EMBL" id="CP000909">
    <property type="protein sequence ID" value="ABY34381.1"/>
    <property type="molecule type" value="Genomic_DNA"/>
</dbReference>
<dbReference type="SUPFAM" id="SSF53335">
    <property type="entry name" value="S-adenosyl-L-methionine-dependent methyltransferases"/>
    <property type="match status" value="1"/>
</dbReference>